<gene>
    <name evidence="2" type="ORF">INQ42_11520</name>
</gene>
<proteinExistence type="predicted"/>
<keyword evidence="3" id="KW-1185">Reference proteome</keyword>
<dbReference type="RefSeq" id="WP_194034393.1">
    <property type="nucleotide sequence ID" value="NZ_CP063657.1"/>
</dbReference>
<keyword evidence="1" id="KW-0732">Signal</keyword>
<evidence type="ECO:0000256" key="1">
    <source>
        <dbReference type="SAM" id="SignalP"/>
    </source>
</evidence>
<reference evidence="2 3" key="1">
    <citation type="submission" date="2020-10" db="EMBL/GenBank/DDBJ databases">
        <title>complete genome sequencing of Lysobacter sp. H23M41.</title>
        <authorList>
            <person name="Bae J.-W."/>
            <person name="Lee S.-Y."/>
        </authorList>
    </citation>
    <scope>NUCLEOTIDE SEQUENCE [LARGE SCALE GENOMIC DNA]</scope>
    <source>
        <strain evidence="2 3">H23M41</strain>
    </source>
</reference>
<accession>A0A7S6UK76</accession>
<evidence type="ECO:0000313" key="2">
    <source>
        <dbReference type="EMBL" id="QOW21837.1"/>
    </source>
</evidence>
<sequence length="177" mass="20159">MSIPPPISVKLRTRVFAMAAAFATLAGAGAANAQDFRFDWNPRSGDPWVDSQLEDVNRYGARYRQSFIDEMVRYYGAPRNLVENLLEDERWAPGDIYYACAAAEVLGRPCRHVVELWERDHAQGWSAVAEQLGIAPGSDRFDRIKRGFVPTYDRWGRPIQIDEDLSRHYPKRASAAR</sequence>
<name>A0A7S6UK76_9GAMM</name>
<feature type="signal peptide" evidence="1">
    <location>
        <begin position="1"/>
        <end position="33"/>
    </location>
</feature>
<protein>
    <submittedName>
        <fullName evidence="2">Uncharacterized protein</fullName>
    </submittedName>
</protein>
<dbReference type="EMBL" id="CP063657">
    <property type="protein sequence ID" value="QOW21837.1"/>
    <property type="molecule type" value="Genomic_DNA"/>
</dbReference>
<feature type="chain" id="PRO_5045748291" evidence="1">
    <location>
        <begin position="34"/>
        <end position="177"/>
    </location>
</feature>
<organism evidence="2 3">
    <name type="scientific">Novilysobacter avium</name>
    <dbReference type="NCBI Taxonomy" id="2781023"/>
    <lineage>
        <taxon>Bacteria</taxon>
        <taxon>Pseudomonadati</taxon>
        <taxon>Pseudomonadota</taxon>
        <taxon>Gammaproteobacteria</taxon>
        <taxon>Lysobacterales</taxon>
        <taxon>Lysobacteraceae</taxon>
        <taxon>Novilysobacter</taxon>
    </lineage>
</organism>
<dbReference type="Proteomes" id="UP000593932">
    <property type="component" value="Chromosome"/>
</dbReference>
<evidence type="ECO:0000313" key="3">
    <source>
        <dbReference type="Proteomes" id="UP000593932"/>
    </source>
</evidence>